<feature type="chain" id="PRO_5042158386" evidence="3">
    <location>
        <begin position="19"/>
        <end position="626"/>
    </location>
</feature>
<dbReference type="Proteomes" id="UP001218188">
    <property type="component" value="Unassembled WGS sequence"/>
</dbReference>
<accession>A0AAD6TDN2</accession>
<feature type="compositionally biased region" description="Polar residues" evidence="1">
    <location>
        <begin position="454"/>
        <end position="463"/>
    </location>
</feature>
<sequence length="626" mass="67658">MLLFRQLLAIGLFTLVVASQEEGIAQSSVDVLNNKYGLSPCEMQETFKQTCQTSQAAEARDNDNDNTTVTPTACTCTNVYFNLWSACIFSMNSTLPLSESLTQKCNQASINIITNKTQEDTIYPGWAFMELPPSSNGTFDPIAAVETAKLQTRSEKWDAVQIVVPILVGVGVAAILLVSFFFCRRRKRTNQRQRPWMKTAGSRPRFQFPTLSSATKVRELDRSTSWSIDEQQEALSEYQFVSYPASLQGSHVSGHVRLSSSSSGHPPGPPPLKIPTGQKESAWVWPGKTLWGGPLQSAMRLSESMPRPWRSTKRVAVKNIPGYNKFRVDASDSDSPLSQRPHAESLLGHTGRSRTNLHHSTIFEGENEEEEDSDSDTEALPLISQDHSRSNHDAEPPAVNIPPSVETETESPGSSQRAARQIPASCAPPSVPLPVPPPPPKSPRTQPAAASSSQSLPRTNDSHPTPPPVVRTQRNFPPAPTAPPPSPPTVTKRSPRPPRSPLPTQITNAPAFPSPPLPSPSLSGGQLAPPPPNDIHPPLRRRPDSDGGSSVRSLPFAPTSPYIRGAPAPIQVPAGTPSGNTPPNSAPPYVRRPSLDNSHSPAMPPKSPPLAADGTRSVRRLPLPPG</sequence>
<feature type="region of interest" description="Disordered" evidence="1">
    <location>
        <begin position="254"/>
        <end position="279"/>
    </location>
</feature>
<feature type="compositionally biased region" description="Pro residues" evidence="1">
    <location>
        <begin position="477"/>
        <end position="488"/>
    </location>
</feature>
<evidence type="ECO:0000313" key="4">
    <source>
        <dbReference type="EMBL" id="KAJ7044566.1"/>
    </source>
</evidence>
<dbReference type="EMBL" id="JARJCM010000006">
    <property type="protein sequence ID" value="KAJ7044566.1"/>
    <property type="molecule type" value="Genomic_DNA"/>
</dbReference>
<evidence type="ECO:0000256" key="2">
    <source>
        <dbReference type="SAM" id="Phobius"/>
    </source>
</evidence>
<evidence type="ECO:0000256" key="1">
    <source>
        <dbReference type="SAM" id="MobiDB-lite"/>
    </source>
</evidence>
<name>A0AAD6TDN2_9AGAR</name>
<reference evidence="4" key="1">
    <citation type="submission" date="2023-03" db="EMBL/GenBank/DDBJ databases">
        <title>Massive genome expansion in bonnet fungi (Mycena s.s.) driven by repeated elements and novel gene families across ecological guilds.</title>
        <authorList>
            <consortium name="Lawrence Berkeley National Laboratory"/>
            <person name="Harder C.B."/>
            <person name="Miyauchi S."/>
            <person name="Viragh M."/>
            <person name="Kuo A."/>
            <person name="Thoen E."/>
            <person name="Andreopoulos B."/>
            <person name="Lu D."/>
            <person name="Skrede I."/>
            <person name="Drula E."/>
            <person name="Henrissat B."/>
            <person name="Morin E."/>
            <person name="Kohler A."/>
            <person name="Barry K."/>
            <person name="LaButti K."/>
            <person name="Morin E."/>
            <person name="Salamov A."/>
            <person name="Lipzen A."/>
            <person name="Mereny Z."/>
            <person name="Hegedus B."/>
            <person name="Baldrian P."/>
            <person name="Stursova M."/>
            <person name="Weitz H."/>
            <person name="Taylor A."/>
            <person name="Grigoriev I.V."/>
            <person name="Nagy L.G."/>
            <person name="Martin F."/>
            <person name="Kauserud H."/>
        </authorList>
    </citation>
    <scope>NUCLEOTIDE SEQUENCE</scope>
    <source>
        <strain evidence="4">CBHHK200</strain>
    </source>
</reference>
<organism evidence="4 5">
    <name type="scientific">Mycena alexandri</name>
    <dbReference type="NCBI Taxonomy" id="1745969"/>
    <lineage>
        <taxon>Eukaryota</taxon>
        <taxon>Fungi</taxon>
        <taxon>Dikarya</taxon>
        <taxon>Basidiomycota</taxon>
        <taxon>Agaricomycotina</taxon>
        <taxon>Agaricomycetes</taxon>
        <taxon>Agaricomycetidae</taxon>
        <taxon>Agaricales</taxon>
        <taxon>Marasmiineae</taxon>
        <taxon>Mycenaceae</taxon>
        <taxon>Mycena</taxon>
    </lineage>
</organism>
<keyword evidence="5" id="KW-1185">Reference proteome</keyword>
<protein>
    <submittedName>
        <fullName evidence="4">Uncharacterized protein</fullName>
    </submittedName>
</protein>
<gene>
    <name evidence="4" type="ORF">C8F04DRAFT_1068752</name>
</gene>
<evidence type="ECO:0000313" key="5">
    <source>
        <dbReference type="Proteomes" id="UP001218188"/>
    </source>
</evidence>
<keyword evidence="2" id="KW-1133">Transmembrane helix</keyword>
<comment type="caution">
    <text evidence="4">The sequence shown here is derived from an EMBL/GenBank/DDBJ whole genome shotgun (WGS) entry which is preliminary data.</text>
</comment>
<evidence type="ECO:0000256" key="3">
    <source>
        <dbReference type="SAM" id="SignalP"/>
    </source>
</evidence>
<feature type="region of interest" description="Disordered" evidence="1">
    <location>
        <begin position="387"/>
        <end position="626"/>
    </location>
</feature>
<dbReference type="AlphaFoldDB" id="A0AAD6TDN2"/>
<feature type="transmembrane region" description="Helical" evidence="2">
    <location>
        <begin position="162"/>
        <end position="183"/>
    </location>
</feature>
<feature type="compositionally biased region" description="Low complexity" evidence="1">
    <location>
        <begin position="443"/>
        <end position="453"/>
    </location>
</feature>
<keyword evidence="2" id="KW-0472">Membrane</keyword>
<proteinExistence type="predicted"/>
<feature type="region of interest" description="Disordered" evidence="1">
    <location>
        <begin position="325"/>
        <end position="356"/>
    </location>
</feature>
<feature type="signal peptide" evidence="3">
    <location>
        <begin position="1"/>
        <end position="18"/>
    </location>
</feature>
<feature type="compositionally biased region" description="Pro residues" evidence="1">
    <location>
        <begin position="429"/>
        <end position="442"/>
    </location>
</feature>
<keyword evidence="2" id="KW-0812">Transmembrane</keyword>
<feature type="compositionally biased region" description="Low complexity" evidence="1">
    <location>
        <begin position="254"/>
        <end position="265"/>
    </location>
</feature>
<keyword evidence="3" id="KW-0732">Signal</keyword>